<dbReference type="GO" id="GO:0005886">
    <property type="term" value="C:plasma membrane"/>
    <property type="evidence" value="ECO:0007669"/>
    <property type="project" value="UniProtKB-SubCell"/>
</dbReference>
<evidence type="ECO:0000256" key="2">
    <source>
        <dbReference type="ARBA" id="ARBA00005346"/>
    </source>
</evidence>
<feature type="transmembrane region" description="Helical" evidence="8">
    <location>
        <begin position="282"/>
        <end position="305"/>
    </location>
</feature>
<evidence type="ECO:0000256" key="5">
    <source>
        <dbReference type="ARBA" id="ARBA00022989"/>
    </source>
</evidence>
<accession>A0A3R5X2H6</accession>
<evidence type="ECO:0000256" key="3">
    <source>
        <dbReference type="ARBA" id="ARBA00022475"/>
    </source>
</evidence>
<name>A0A3R5X2H6_9BACT</name>
<feature type="transmembrane region" description="Helical" evidence="8">
    <location>
        <begin position="383"/>
        <end position="407"/>
    </location>
</feature>
<evidence type="ECO:0000259" key="9">
    <source>
        <dbReference type="Pfam" id="PF00361"/>
    </source>
</evidence>
<keyword evidence="11" id="KW-1185">Reference proteome</keyword>
<feature type="transmembrane region" description="Helical" evidence="8">
    <location>
        <begin position="419"/>
        <end position="444"/>
    </location>
</feature>
<protein>
    <submittedName>
        <fullName evidence="10">Monovalent cation/H+ antiporter subunit D family protein</fullName>
    </submittedName>
</protein>
<keyword evidence="3" id="KW-1003">Cell membrane</keyword>
<dbReference type="KEGG" id="gtl:EP073_05790"/>
<dbReference type="InterPro" id="IPR001750">
    <property type="entry name" value="ND/Mrp_TM"/>
</dbReference>
<keyword evidence="4 7" id="KW-0812">Transmembrane</keyword>
<dbReference type="PRINTS" id="PR01434">
    <property type="entry name" value="NADHDHGNASE5"/>
</dbReference>
<dbReference type="OrthoDB" id="9811718at2"/>
<dbReference type="InterPro" id="IPR050586">
    <property type="entry name" value="CPA3_Na-H_Antiporter_D"/>
</dbReference>
<proteinExistence type="inferred from homology"/>
<feature type="transmembrane region" description="Helical" evidence="8">
    <location>
        <begin position="169"/>
        <end position="191"/>
    </location>
</feature>
<feature type="transmembrane region" description="Helical" evidence="8">
    <location>
        <begin position="312"/>
        <end position="331"/>
    </location>
</feature>
<feature type="transmembrane region" description="Helical" evidence="8">
    <location>
        <begin position="82"/>
        <end position="101"/>
    </location>
</feature>
<evidence type="ECO:0000313" key="11">
    <source>
        <dbReference type="Proteomes" id="UP000287502"/>
    </source>
</evidence>
<sequence>MPMNISVHFPALLVTLPLIFVPIIPLLGMINRKICWYAAVTVVTASFAMIMTILAKVSASGPISYFMGNWAPPIGIEYRIDMLNAFVLAVISFISLVSLLFGKELVEKEIPEYKHPAFYSVFILFIVGMLGITVTGDLFNVYVFLEITSLAGYALIATSSKRYAPMASFNYLVIGTIAATFIVLGIGYLYMVTGTLNMADLAERVKPLHGSSVVLTAYAFIIVGLFVKMAVFPLHLWLPDAYTYSPSAVSAAMAATSTKVGAYVLIRLMYSVFDIEFSLGSIPMTSIIIFFASLSIIAGSVIAIAQTNIKKMLAYSSVGQIGYILLAAAMVNAEALTGGVVHIFSHALMKGGLFFVVGLIVFNIGSERICDFEGLGRRMPFTAAAFTIFSLSIIGVPLTVGFVSKWYLIIGAIGSGHWYAIGVVLLSSLLTAIYFGKVIFVMYFKGGHECHDHSGHTAAVKLSEPMGMVIPMAFVAFLCIYFGIFATFPVEMAGKAAEAVLGGVTWK</sequence>
<feature type="transmembrane region" description="Helical" evidence="8">
    <location>
        <begin position="34"/>
        <end position="55"/>
    </location>
</feature>
<feature type="transmembrane region" description="Helical" evidence="8">
    <location>
        <begin position="138"/>
        <end position="157"/>
    </location>
</feature>
<evidence type="ECO:0000256" key="8">
    <source>
        <dbReference type="SAM" id="Phobius"/>
    </source>
</evidence>
<keyword evidence="5 8" id="KW-1133">Transmembrane helix</keyword>
<dbReference type="PANTHER" id="PTHR42703">
    <property type="entry name" value="NADH DEHYDROGENASE"/>
    <property type="match status" value="1"/>
</dbReference>
<dbReference type="AlphaFoldDB" id="A0A3R5X2H6"/>
<gene>
    <name evidence="10" type="ORF">EP073_05790</name>
</gene>
<reference evidence="10 11" key="1">
    <citation type="submission" date="2019-01" db="EMBL/GenBank/DDBJ databases">
        <title>Geovibrio thiophilus DSM 11263, complete genome.</title>
        <authorList>
            <person name="Spring S."/>
            <person name="Bunk B."/>
            <person name="Sproer C."/>
        </authorList>
    </citation>
    <scope>NUCLEOTIDE SEQUENCE [LARGE SCALE GENOMIC DNA]</scope>
    <source>
        <strain evidence="10 11">DSM 11263</strain>
    </source>
</reference>
<dbReference type="Pfam" id="PF00361">
    <property type="entry name" value="Proton_antipo_M"/>
    <property type="match status" value="1"/>
</dbReference>
<keyword evidence="6 8" id="KW-0472">Membrane</keyword>
<dbReference type="Proteomes" id="UP000287502">
    <property type="component" value="Chromosome"/>
</dbReference>
<feature type="domain" description="NADH:quinone oxidoreductase/Mrp antiporter transmembrane" evidence="9">
    <location>
        <begin position="136"/>
        <end position="431"/>
    </location>
</feature>
<evidence type="ECO:0000313" key="10">
    <source>
        <dbReference type="EMBL" id="QAR32934.1"/>
    </source>
</evidence>
<feature type="transmembrane region" description="Helical" evidence="8">
    <location>
        <begin position="343"/>
        <end position="362"/>
    </location>
</feature>
<feature type="transmembrane region" description="Helical" evidence="8">
    <location>
        <begin position="248"/>
        <end position="270"/>
    </location>
</feature>
<comment type="subcellular location">
    <subcellularLocation>
        <location evidence="1">Cell membrane</location>
        <topology evidence="1">Multi-pass membrane protein</topology>
    </subcellularLocation>
    <subcellularLocation>
        <location evidence="7">Membrane</location>
        <topology evidence="7">Multi-pass membrane protein</topology>
    </subcellularLocation>
</comment>
<evidence type="ECO:0000256" key="4">
    <source>
        <dbReference type="ARBA" id="ARBA00022692"/>
    </source>
</evidence>
<feature type="transmembrane region" description="Helical" evidence="8">
    <location>
        <begin position="465"/>
        <end position="488"/>
    </location>
</feature>
<organism evidence="10 11">
    <name type="scientific">Geovibrio thiophilus</name>
    <dbReference type="NCBI Taxonomy" id="139438"/>
    <lineage>
        <taxon>Bacteria</taxon>
        <taxon>Pseudomonadati</taxon>
        <taxon>Deferribacterota</taxon>
        <taxon>Deferribacteres</taxon>
        <taxon>Deferribacterales</taxon>
        <taxon>Geovibrionaceae</taxon>
        <taxon>Geovibrio</taxon>
    </lineage>
</organism>
<feature type="transmembrane region" description="Helical" evidence="8">
    <location>
        <begin position="211"/>
        <end position="236"/>
    </location>
</feature>
<evidence type="ECO:0000256" key="1">
    <source>
        <dbReference type="ARBA" id="ARBA00004651"/>
    </source>
</evidence>
<feature type="transmembrane region" description="Helical" evidence="8">
    <location>
        <begin position="6"/>
        <end position="27"/>
    </location>
</feature>
<feature type="transmembrane region" description="Helical" evidence="8">
    <location>
        <begin position="113"/>
        <end position="132"/>
    </location>
</feature>
<dbReference type="EMBL" id="CP035108">
    <property type="protein sequence ID" value="QAR32934.1"/>
    <property type="molecule type" value="Genomic_DNA"/>
</dbReference>
<evidence type="ECO:0000256" key="7">
    <source>
        <dbReference type="RuleBase" id="RU000320"/>
    </source>
</evidence>
<dbReference type="PANTHER" id="PTHR42703:SF1">
    <property type="entry name" value="NA(+)_H(+) ANTIPORTER SUBUNIT D1"/>
    <property type="match status" value="1"/>
</dbReference>
<dbReference type="RefSeq" id="WP_128466220.1">
    <property type="nucleotide sequence ID" value="NZ_CP035108.1"/>
</dbReference>
<comment type="similarity">
    <text evidence="2">Belongs to the CPA3 antiporters (TC 2.A.63) subunit D family.</text>
</comment>
<evidence type="ECO:0000256" key="6">
    <source>
        <dbReference type="ARBA" id="ARBA00023136"/>
    </source>
</evidence>